<dbReference type="InterPro" id="IPR002577">
    <property type="entry name" value="HTH_HxlR"/>
</dbReference>
<dbReference type="Pfam" id="PF01638">
    <property type="entry name" value="HxlR"/>
    <property type="match status" value="1"/>
</dbReference>
<dbReference type="SUPFAM" id="SSF46785">
    <property type="entry name" value="Winged helix' DNA-binding domain"/>
    <property type="match status" value="1"/>
</dbReference>
<reference evidence="7 8" key="1">
    <citation type="submission" date="2017-03" db="EMBL/GenBank/DDBJ databases">
        <title>Whole genome sequences of fourteen strains of Bradyrhizobium canariense and one strain of Bradyrhizobium japonicum isolated from Lupinus (Papilionoideae: Genisteae) species in Algeria.</title>
        <authorList>
            <person name="Crovadore J."/>
            <person name="Chekireb D."/>
            <person name="Brachmann A."/>
            <person name="Chablais R."/>
            <person name="Cochard B."/>
            <person name="Lefort F."/>
        </authorList>
    </citation>
    <scope>NUCLEOTIDE SEQUENCE [LARGE SCALE GENOMIC DNA]</scope>
    <source>
        <strain evidence="5 7">UBMA195</strain>
        <strain evidence="6 8">UBMAN05</strain>
    </source>
</reference>
<evidence type="ECO:0000313" key="5">
    <source>
        <dbReference type="EMBL" id="OSJ08417.1"/>
    </source>
</evidence>
<evidence type="ECO:0000313" key="8">
    <source>
        <dbReference type="Proteomes" id="UP000193884"/>
    </source>
</evidence>
<dbReference type="OrthoDB" id="9782219at2"/>
<dbReference type="PROSITE" id="PS51118">
    <property type="entry name" value="HTH_HXLR"/>
    <property type="match status" value="1"/>
</dbReference>
<evidence type="ECO:0000313" key="7">
    <source>
        <dbReference type="Proteomes" id="UP000193553"/>
    </source>
</evidence>
<evidence type="ECO:0000256" key="3">
    <source>
        <dbReference type="ARBA" id="ARBA00023163"/>
    </source>
</evidence>
<evidence type="ECO:0000256" key="1">
    <source>
        <dbReference type="ARBA" id="ARBA00023015"/>
    </source>
</evidence>
<dbReference type="AlphaFoldDB" id="A0A1X3E7T8"/>
<dbReference type="Proteomes" id="UP000193884">
    <property type="component" value="Unassembled WGS sequence"/>
</dbReference>
<dbReference type="PANTHER" id="PTHR33204:SF18">
    <property type="entry name" value="TRANSCRIPTIONAL REGULATORY PROTEIN"/>
    <property type="match status" value="1"/>
</dbReference>
<dbReference type="Gene3D" id="1.10.10.10">
    <property type="entry name" value="Winged helix-like DNA-binding domain superfamily/Winged helix DNA-binding domain"/>
    <property type="match status" value="1"/>
</dbReference>
<evidence type="ECO:0000256" key="2">
    <source>
        <dbReference type="ARBA" id="ARBA00023125"/>
    </source>
</evidence>
<dbReference type="GO" id="GO:0003677">
    <property type="term" value="F:DNA binding"/>
    <property type="evidence" value="ECO:0007669"/>
    <property type="project" value="UniProtKB-KW"/>
</dbReference>
<organism evidence="5 7">
    <name type="scientific">Bradyrhizobium canariense</name>
    <dbReference type="NCBI Taxonomy" id="255045"/>
    <lineage>
        <taxon>Bacteria</taxon>
        <taxon>Pseudomonadati</taxon>
        <taxon>Pseudomonadota</taxon>
        <taxon>Alphaproteobacteria</taxon>
        <taxon>Hyphomicrobiales</taxon>
        <taxon>Nitrobacteraceae</taxon>
        <taxon>Bradyrhizobium</taxon>
    </lineage>
</organism>
<proteinExistence type="predicted"/>
<name>A0A1X3E7T8_9BRAD</name>
<dbReference type="PANTHER" id="PTHR33204">
    <property type="entry name" value="TRANSCRIPTIONAL REGULATOR, MARR FAMILY"/>
    <property type="match status" value="1"/>
</dbReference>
<gene>
    <name evidence="6" type="ORF">BST63_27090</name>
    <name evidence="5" type="ORF">BSZ18_19040</name>
</gene>
<evidence type="ECO:0000259" key="4">
    <source>
        <dbReference type="PROSITE" id="PS51118"/>
    </source>
</evidence>
<dbReference type="Proteomes" id="UP000193553">
    <property type="component" value="Unassembled WGS sequence"/>
</dbReference>
<dbReference type="InterPro" id="IPR036388">
    <property type="entry name" value="WH-like_DNA-bd_sf"/>
</dbReference>
<evidence type="ECO:0000313" key="6">
    <source>
        <dbReference type="EMBL" id="OSJ24326.1"/>
    </source>
</evidence>
<sequence length="142" mass="16453">MLELKNNCSIKRTLEIVGETWTLLILREASWGVRRFQDFQTFLGIPRAVLSERLEKLVEYGIFEKTPYKEPGARKRYQYEPTKAGIKLLPVLMALSQWGDEHLGKGSARMIDKATREEVFLKVVSKNGDHVPVERVRPVVRR</sequence>
<dbReference type="EMBL" id="NAFK01000172">
    <property type="protein sequence ID" value="OSJ24326.1"/>
    <property type="molecule type" value="Genomic_DNA"/>
</dbReference>
<accession>A0A1X3E7T8</accession>
<dbReference type="InterPro" id="IPR036390">
    <property type="entry name" value="WH_DNA-bd_sf"/>
</dbReference>
<keyword evidence="1" id="KW-0805">Transcription regulation</keyword>
<comment type="caution">
    <text evidence="5">The sequence shown here is derived from an EMBL/GenBank/DDBJ whole genome shotgun (WGS) entry which is preliminary data.</text>
</comment>
<protein>
    <recommendedName>
        <fullName evidence="4">HTH hxlR-type domain-containing protein</fullName>
    </recommendedName>
</protein>
<dbReference type="EMBL" id="NAFI01000175">
    <property type="protein sequence ID" value="OSJ08417.1"/>
    <property type="molecule type" value="Genomic_DNA"/>
</dbReference>
<keyword evidence="2" id="KW-0238">DNA-binding</keyword>
<keyword evidence="3" id="KW-0804">Transcription</keyword>
<feature type="domain" description="HTH hxlR-type" evidence="4">
    <location>
        <begin position="8"/>
        <end position="107"/>
    </location>
</feature>
<keyword evidence="8" id="KW-1185">Reference proteome</keyword>